<feature type="region of interest" description="Disordered" evidence="1">
    <location>
        <begin position="1"/>
        <end position="106"/>
    </location>
</feature>
<feature type="compositionally biased region" description="Polar residues" evidence="1">
    <location>
        <begin position="41"/>
        <end position="53"/>
    </location>
</feature>
<accession>A0A9W8I3V0</accession>
<protein>
    <recommendedName>
        <fullName evidence="4">CsbD-like domain-containing protein</fullName>
    </recommendedName>
</protein>
<evidence type="ECO:0008006" key="4">
    <source>
        <dbReference type="Google" id="ProtNLM"/>
    </source>
</evidence>
<evidence type="ECO:0000313" key="2">
    <source>
        <dbReference type="EMBL" id="KAJ2807674.1"/>
    </source>
</evidence>
<comment type="caution">
    <text evidence="2">The sequence shown here is derived from an EMBL/GenBank/DDBJ whole genome shotgun (WGS) entry which is preliminary data.</text>
</comment>
<feature type="compositionally biased region" description="Low complexity" evidence="1">
    <location>
        <begin position="54"/>
        <end position="69"/>
    </location>
</feature>
<reference evidence="2" key="1">
    <citation type="submission" date="2022-07" db="EMBL/GenBank/DDBJ databases">
        <title>Phylogenomic reconstructions and comparative analyses of Kickxellomycotina fungi.</title>
        <authorList>
            <person name="Reynolds N.K."/>
            <person name="Stajich J.E."/>
            <person name="Barry K."/>
            <person name="Grigoriev I.V."/>
            <person name="Crous P."/>
            <person name="Smith M.E."/>
        </authorList>
    </citation>
    <scope>NUCLEOTIDE SEQUENCE</scope>
    <source>
        <strain evidence="2">NRRL 1565</strain>
    </source>
</reference>
<dbReference type="AlphaFoldDB" id="A0A9W8I3V0"/>
<proteinExistence type="predicted"/>
<feature type="compositionally biased region" description="Polar residues" evidence="1">
    <location>
        <begin position="81"/>
        <end position="91"/>
    </location>
</feature>
<dbReference type="Proteomes" id="UP001140094">
    <property type="component" value="Unassembled WGS sequence"/>
</dbReference>
<organism evidence="2 3">
    <name type="scientific">Coemansia guatemalensis</name>
    <dbReference type="NCBI Taxonomy" id="2761395"/>
    <lineage>
        <taxon>Eukaryota</taxon>
        <taxon>Fungi</taxon>
        <taxon>Fungi incertae sedis</taxon>
        <taxon>Zoopagomycota</taxon>
        <taxon>Kickxellomycotina</taxon>
        <taxon>Kickxellomycetes</taxon>
        <taxon>Kickxellales</taxon>
        <taxon>Kickxellaceae</taxon>
        <taxon>Coemansia</taxon>
    </lineage>
</organism>
<evidence type="ECO:0000256" key="1">
    <source>
        <dbReference type="SAM" id="MobiDB-lite"/>
    </source>
</evidence>
<keyword evidence="3" id="KW-1185">Reference proteome</keyword>
<dbReference type="InterPro" id="IPR036629">
    <property type="entry name" value="YjbJ_sf"/>
</dbReference>
<dbReference type="SUPFAM" id="SSF69047">
    <property type="entry name" value="Hypothetical protein YjbJ"/>
    <property type="match status" value="1"/>
</dbReference>
<gene>
    <name evidence="2" type="ORF">H4R20_001184</name>
</gene>
<dbReference type="OrthoDB" id="9999611at2759"/>
<evidence type="ECO:0000313" key="3">
    <source>
        <dbReference type="Proteomes" id="UP001140094"/>
    </source>
</evidence>
<sequence length="106" mass="11289">MSNFVNQATGAMKEGLGKLTGNEQRKEEGHAQRAQGVGEQKLQNEGQSAKQNPAANQAKGGMQQAGGAAKENIGKAMGNPDMQQQGRNLRSQGKGEQEINAQRQQD</sequence>
<name>A0A9W8I3V0_9FUNG</name>
<dbReference type="EMBL" id="JANBUO010000092">
    <property type="protein sequence ID" value="KAJ2807674.1"/>
    <property type="molecule type" value="Genomic_DNA"/>
</dbReference>